<organism evidence="2 3">
    <name type="scientific">Elaeis guineensis var. tenera</name>
    <name type="common">Oil palm</name>
    <dbReference type="NCBI Taxonomy" id="51953"/>
    <lineage>
        <taxon>Eukaryota</taxon>
        <taxon>Viridiplantae</taxon>
        <taxon>Streptophyta</taxon>
        <taxon>Embryophyta</taxon>
        <taxon>Tracheophyta</taxon>
        <taxon>Spermatophyta</taxon>
        <taxon>Magnoliopsida</taxon>
        <taxon>Liliopsida</taxon>
        <taxon>Arecaceae</taxon>
        <taxon>Arecoideae</taxon>
        <taxon>Cocoseae</taxon>
        <taxon>Elaeidinae</taxon>
        <taxon>Elaeis</taxon>
    </lineage>
</organism>
<dbReference type="Proteomes" id="UP000504607">
    <property type="component" value="Chromosome 10"/>
</dbReference>
<feature type="region of interest" description="Disordered" evidence="1">
    <location>
        <begin position="188"/>
        <end position="244"/>
    </location>
</feature>
<dbReference type="AlphaFoldDB" id="A0A6I9RS41"/>
<dbReference type="FunCoup" id="A0A6I9RS41">
    <property type="interactions" value="2991"/>
</dbReference>
<dbReference type="InParanoid" id="A0A6I9RS41"/>
<protein>
    <submittedName>
        <fullName evidence="3">Uncharacterized protein LOC105052377</fullName>
    </submittedName>
</protein>
<name>A0A6I9RS41_ELAGV</name>
<sequence>MGSSMPSSTSEDVGWKTCFHSPNYEQACVEQEQCTYGITEKIVKGISLEDLDIHSVTENDNLTTRELGNTLEEVLHICDNHGCWDDGNLTLNQHEICSDTEMQSLYVDTNMLNGLCKCEMMLHSEMLQSHPLDIDVGEGLSSPVVHILSSSEPTVPKLVSAMKGSRAQQGMIPKMKLCVKWSPDVYDPPPTSESHTIKGHRHRRKSTKKDYYKHKHTKGKSSRGSGGDRKHAYKSSASNPIDPQKLRLQSLHERPLLNDCDQSKVEVLDYAVRTQELNCGSSFYIESLAPVHFSVSRAS</sequence>
<dbReference type="KEGG" id="egu:105052377"/>
<accession>A0A6I9RS41</accession>
<proteinExistence type="predicted"/>
<keyword evidence="2" id="KW-1185">Reference proteome</keyword>
<dbReference type="PANTHER" id="PTHR34952:SF2">
    <property type="entry name" value="OS05G0113500 PROTEIN"/>
    <property type="match status" value="1"/>
</dbReference>
<evidence type="ECO:0000256" key="1">
    <source>
        <dbReference type="SAM" id="MobiDB-lite"/>
    </source>
</evidence>
<dbReference type="OrthoDB" id="2016966at2759"/>
<evidence type="ECO:0000313" key="3">
    <source>
        <dbReference type="RefSeq" id="XP_010931467.1"/>
    </source>
</evidence>
<reference evidence="3" key="1">
    <citation type="submission" date="2025-08" db="UniProtKB">
        <authorList>
            <consortium name="RefSeq"/>
        </authorList>
    </citation>
    <scope>IDENTIFICATION</scope>
</reference>
<feature type="compositionally biased region" description="Basic residues" evidence="1">
    <location>
        <begin position="197"/>
        <end position="221"/>
    </location>
</feature>
<evidence type="ECO:0000313" key="2">
    <source>
        <dbReference type="Proteomes" id="UP000504607"/>
    </source>
</evidence>
<dbReference type="RefSeq" id="XP_010931467.1">
    <property type="nucleotide sequence ID" value="XM_010933165.3"/>
</dbReference>
<gene>
    <name evidence="3" type="primary">LOC105052377</name>
</gene>
<dbReference type="PANTHER" id="PTHR34952">
    <property type="entry name" value="OS05G0113500 PROTEIN"/>
    <property type="match status" value="1"/>
</dbReference>
<dbReference type="GeneID" id="105052377"/>